<dbReference type="STRING" id="4537.A0A0E0M0S5"/>
<feature type="domain" description="KIB1-4 beta-propeller" evidence="1">
    <location>
        <begin position="90"/>
        <end position="303"/>
    </location>
</feature>
<dbReference type="Gene3D" id="1.20.1280.50">
    <property type="match status" value="1"/>
</dbReference>
<dbReference type="InterPro" id="IPR005174">
    <property type="entry name" value="KIB1-4_b-propeller"/>
</dbReference>
<dbReference type="OMA" id="NDQTMEW"/>
<proteinExistence type="predicted"/>
<evidence type="ECO:0000313" key="4">
    <source>
        <dbReference type="Proteomes" id="UP000026962"/>
    </source>
</evidence>
<dbReference type="PANTHER" id="PTHR33127:SF69">
    <property type="entry name" value="OS09G0340800 PROTEIN"/>
    <property type="match status" value="1"/>
</dbReference>
<reference evidence="3" key="2">
    <citation type="submission" date="2018-05" db="EMBL/GenBank/DDBJ databases">
        <title>OpunRS2 (Oryza punctata Reference Sequence Version 2).</title>
        <authorList>
            <person name="Zhang J."/>
            <person name="Kudrna D."/>
            <person name="Lee S."/>
            <person name="Talag J."/>
            <person name="Welchert J."/>
            <person name="Wing R.A."/>
        </authorList>
    </citation>
    <scope>NUCLEOTIDE SEQUENCE [LARGE SCALE GENOMIC DNA]</scope>
</reference>
<sequence>MEAAASTSQARGWSSLPTDVLVLILGSLRWSSHPSVALVCRHWRSAALLCPFYPAWITPLLLNTADVGTANIRYYSPYYDKNFEVNDTLKVPGAKICCSTGRHLKMCADKALVFDLDLVTGALVEVLPQEPCMLFNFVVSDRDERLFGVKATVTIKVASSIRNTSDEWEDWKSTENHLYCPRLRASPVTNPVLHNGLLYLLAQDGKLVVYNPYRHDEGFEILNKPNGFGFKCEDSYLLESSQCELMVVLIGRRGKVVHVVKLNDQTMEWEEVESLQGQTMFTGSLTTMMKRSKFKWMQNMIFLPRFYKWPETVHVDLVARDGELAFVPKLPFCADTYLDTCDTNIWSCELAHGAATKEFWGTERADYSIWVDFGDN</sequence>
<keyword evidence="4" id="KW-1185">Reference proteome</keyword>
<dbReference type="Proteomes" id="UP000026962">
    <property type="component" value="Chromosome 9"/>
</dbReference>
<evidence type="ECO:0000259" key="2">
    <source>
        <dbReference type="Pfam" id="PF12937"/>
    </source>
</evidence>
<dbReference type="SUPFAM" id="SSF81383">
    <property type="entry name" value="F-box domain"/>
    <property type="match status" value="1"/>
</dbReference>
<dbReference type="Pfam" id="PF03478">
    <property type="entry name" value="Beta-prop_KIB1-4"/>
    <property type="match status" value="1"/>
</dbReference>
<evidence type="ECO:0000313" key="3">
    <source>
        <dbReference type="EnsemblPlants" id="OPUNC09G07520.1"/>
    </source>
</evidence>
<dbReference type="Gramene" id="OPUNC09G07520.1">
    <property type="protein sequence ID" value="OPUNC09G07520.1"/>
    <property type="gene ID" value="OPUNC09G07520"/>
</dbReference>
<name>A0A0E0M0S5_ORYPU</name>
<dbReference type="PANTHER" id="PTHR33127">
    <property type="entry name" value="TRANSMEMBRANE PROTEIN"/>
    <property type="match status" value="1"/>
</dbReference>
<accession>A0A0E0M0S5</accession>
<protein>
    <submittedName>
        <fullName evidence="3">Uncharacterized protein</fullName>
    </submittedName>
</protein>
<evidence type="ECO:0000259" key="1">
    <source>
        <dbReference type="Pfam" id="PF03478"/>
    </source>
</evidence>
<dbReference type="InterPro" id="IPR001810">
    <property type="entry name" value="F-box_dom"/>
</dbReference>
<dbReference type="Pfam" id="PF12937">
    <property type="entry name" value="F-box-like"/>
    <property type="match status" value="1"/>
</dbReference>
<dbReference type="InterPro" id="IPR036047">
    <property type="entry name" value="F-box-like_dom_sf"/>
</dbReference>
<organism evidence="3">
    <name type="scientific">Oryza punctata</name>
    <name type="common">Red rice</name>
    <dbReference type="NCBI Taxonomy" id="4537"/>
    <lineage>
        <taxon>Eukaryota</taxon>
        <taxon>Viridiplantae</taxon>
        <taxon>Streptophyta</taxon>
        <taxon>Embryophyta</taxon>
        <taxon>Tracheophyta</taxon>
        <taxon>Spermatophyta</taxon>
        <taxon>Magnoliopsida</taxon>
        <taxon>Liliopsida</taxon>
        <taxon>Poales</taxon>
        <taxon>Poaceae</taxon>
        <taxon>BOP clade</taxon>
        <taxon>Oryzoideae</taxon>
        <taxon>Oryzeae</taxon>
        <taxon>Oryzinae</taxon>
        <taxon>Oryza</taxon>
    </lineage>
</organism>
<feature type="domain" description="F-box" evidence="2">
    <location>
        <begin position="13"/>
        <end position="47"/>
    </location>
</feature>
<dbReference type="EnsemblPlants" id="OPUNC09G07520.1">
    <property type="protein sequence ID" value="OPUNC09G07520.1"/>
    <property type="gene ID" value="OPUNC09G07520"/>
</dbReference>
<dbReference type="AlphaFoldDB" id="A0A0E0M0S5"/>
<dbReference type="HOGENOM" id="CLU_040246_0_0_1"/>
<reference evidence="3" key="1">
    <citation type="submission" date="2015-04" db="UniProtKB">
        <authorList>
            <consortium name="EnsemblPlants"/>
        </authorList>
    </citation>
    <scope>IDENTIFICATION</scope>
</reference>